<dbReference type="Proteomes" id="UP000294419">
    <property type="component" value="Chromosome"/>
</dbReference>
<dbReference type="RefSeq" id="WP_133440906.1">
    <property type="nucleotide sequence ID" value="NZ_CP037954.1"/>
</dbReference>
<keyword evidence="2" id="KW-1185">Reference proteome</keyword>
<evidence type="ECO:0000313" key="1">
    <source>
        <dbReference type="EMBL" id="QBO59585.1"/>
    </source>
</evidence>
<gene>
    <name evidence="1" type="ORF">NBC122_02784</name>
</gene>
<organism evidence="1 2">
    <name type="scientific">Chryseobacterium salivictor</name>
    <dbReference type="NCBI Taxonomy" id="2547600"/>
    <lineage>
        <taxon>Bacteria</taxon>
        <taxon>Pseudomonadati</taxon>
        <taxon>Bacteroidota</taxon>
        <taxon>Flavobacteriia</taxon>
        <taxon>Flavobacteriales</taxon>
        <taxon>Weeksellaceae</taxon>
        <taxon>Chryseobacterium group</taxon>
        <taxon>Chryseobacterium</taxon>
    </lineage>
</organism>
<name>A0A4P6ZJK1_9FLAO</name>
<evidence type="ECO:0000313" key="2">
    <source>
        <dbReference type="Proteomes" id="UP000294419"/>
    </source>
</evidence>
<protein>
    <submittedName>
        <fullName evidence="1">Uncharacterized protein</fullName>
    </submittedName>
</protein>
<sequence length="134" mass="14866">MRIIILQGMPNRGKTSTLGLVWSVLTINGGISTNRQPLGGDPNDFSDIVIINNQRVAFYTMGDYSNYLANAIHDYANQGCDVLVCALSIDNAKVRANNAINQFNNTRRDKTIESVHLTEQQANDIDAQWILNLV</sequence>
<accession>A0A4P6ZJK1</accession>
<dbReference type="EMBL" id="CP037954">
    <property type="protein sequence ID" value="QBO59585.1"/>
    <property type="molecule type" value="Genomic_DNA"/>
</dbReference>
<dbReference type="OrthoDB" id="1453756at2"/>
<reference evidence="1 2" key="1">
    <citation type="submission" date="2019-03" db="EMBL/GenBank/DDBJ databases">
        <authorList>
            <person name="Kim H."/>
            <person name="Yu S.-M."/>
        </authorList>
    </citation>
    <scope>NUCLEOTIDE SEQUENCE [LARGE SCALE GENOMIC DNA]</scope>
    <source>
        <strain evidence="1 2">NBC122</strain>
    </source>
</reference>
<dbReference type="KEGG" id="csal:NBC122_02784"/>
<proteinExistence type="predicted"/>
<dbReference type="AlphaFoldDB" id="A0A4P6ZJK1"/>